<proteinExistence type="predicted"/>
<dbReference type="InterPro" id="IPR050206">
    <property type="entry name" value="FtsK/SpoIIIE/SftA"/>
</dbReference>
<accession>A0AB38P6N1</accession>
<feature type="domain" description="FtsK gamma" evidence="1">
    <location>
        <begin position="22"/>
        <end position="87"/>
    </location>
</feature>
<evidence type="ECO:0000313" key="3">
    <source>
        <dbReference type="Proteomes" id="UP000306327"/>
    </source>
</evidence>
<comment type="caution">
    <text evidence="2">The sequence shown here is derived from an EMBL/GenBank/DDBJ whole genome shotgun (WGS) entry which is preliminary data.</text>
</comment>
<dbReference type="InterPro" id="IPR018541">
    <property type="entry name" value="Ftsk_gamma"/>
</dbReference>
<sequence>MNPVRIDTFFTYRGSATVSDDGWELDPLFDEAVRYVVTQRKVSVSGIQRQFRIGYNRAAMLVEQMEDAGVISEQGHNGNREVMTELSEWDISKIEALKRNRFKQHNDELKEKIALANSVPEQQRISAITNRKIVIWLEDTGSLSPSGFQVFRLRSFSPFSYLAAHQKNMIKSDDVEYSDIIDGYKFIATMQMRTPASVLSQHGRIEKVPVHRLPRIVRQEWQGIWLPNPKSFRNMGLDIDEMPPGTMASDVGQVPADGGDYLRFLLFINHIKSLEADTTKKKELIRTAYFMVGQDGEPLSKFMDKFGDNLEQISSRLAREL</sequence>
<organism evidence="2 3">
    <name type="scientific">Enterobacter cancerogenus</name>
    <dbReference type="NCBI Taxonomy" id="69218"/>
    <lineage>
        <taxon>Bacteria</taxon>
        <taxon>Pseudomonadati</taxon>
        <taxon>Pseudomonadota</taxon>
        <taxon>Gammaproteobacteria</taxon>
        <taxon>Enterobacterales</taxon>
        <taxon>Enterobacteriaceae</taxon>
        <taxon>Enterobacter</taxon>
        <taxon>Enterobacter cloacae complex</taxon>
    </lineage>
</organism>
<gene>
    <name evidence="2" type="ORF">EcCFBP13530_06485</name>
</gene>
<evidence type="ECO:0000259" key="1">
    <source>
        <dbReference type="SMART" id="SM00843"/>
    </source>
</evidence>
<dbReference type="Pfam" id="PF09397">
    <property type="entry name" value="FtsK_gamma"/>
    <property type="match status" value="1"/>
</dbReference>
<protein>
    <recommendedName>
        <fullName evidence="1">FtsK gamma domain-containing protein</fullName>
    </recommendedName>
</protein>
<evidence type="ECO:0000313" key="2">
    <source>
        <dbReference type="EMBL" id="TKK20195.1"/>
    </source>
</evidence>
<dbReference type="SMART" id="SM00843">
    <property type="entry name" value="Ftsk_gamma"/>
    <property type="match status" value="1"/>
</dbReference>
<dbReference type="EMBL" id="QGAL01000002">
    <property type="protein sequence ID" value="TKK20195.1"/>
    <property type="molecule type" value="Genomic_DNA"/>
</dbReference>
<dbReference type="SUPFAM" id="SSF46785">
    <property type="entry name" value="Winged helix' DNA-binding domain"/>
    <property type="match status" value="1"/>
</dbReference>
<dbReference type="Proteomes" id="UP000306327">
    <property type="component" value="Unassembled WGS sequence"/>
</dbReference>
<dbReference type="Gene3D" id="1.10.10.10">
    <property type="entry name" value="Winged helix-like DNA-binding domain superfamily/Winged helix DNA-binding domain"/>
    <property type="match status" value="1"/>
</dbReference>
<name>A0AB38P6N1_9ENTR</name>
<reference evidence="2 3" key="1">
    <citation type="journal article" date="2019" name="Sci. Rep.">
        <title>Differences in resource use lead to coexistence of seed-transmitted microbial populations.</title>
        <authorList>
            <person name="Torres-Cortes G."/>
            <person name="Garcia B.J."/>
            <person name="Compant S."/>
            <person name="Rezki S."/>
            <person name="Jones P."/>
            <person name="Preveaux A."/>
            <person name="Briand M."/>
            <person name="Roulet A."/>
            <person name="Bouchez O."/>
            <person name="Jacobson D."/>
            <person name="Barret M."/>
        </authorList>
    </citation>
    <scope>NUCLEOTIDE SEQUENCE [LARGE SCALE GENOMIC DNA]</scope>
    <source>
        <strain evidence="2 3">CFBP13530</strain>
    </source>
</reference>
<dbReference type="InterPro" id="IPR036388">
    <property type="entry name" value="WH-like_DNA-bd_sf"/>
</dbReference>
<dbReference type="PANTHER" id="PTHR22683">
    <property type="entry name" value="SPORULATION PROTEIN RELATED"/>
    <property type="match status" value="1"/>
</dbReference>
<dbReference type="InterPro" id="IPR036390">
    <property type="entry name" value="WH_DNA-bd_sf"/>
</dbReference>
<dbReference type="PANTHER" id="PTHR22683:SF41">
    <property type="entry name" value="DNA TRANSLOCASE FTSK"/>
    <property type="match status" value="1"/>
</dbReference>
<dbReference type="AlphaFoldDB" id="A0AB38P6N1"/>